<accession>A0AB37U9U6</accession>
<evidence type="ECO:0000313" key="3">
    <source>
        <dbReference type="Proteomes" id="UP000282574"/>
    </source>
</evidence>
<gene>
    <name evidence="2" type="ORF">DSM107010_63840</name>
</gene>
<name>A0AB37U9U6_9CYAN</name>
<sequence>MNKAYPSSLNRAQFELLSDLIPEPKPGGRPRQVDMWQVLNAIFYVLVEGVRWRALPSDFPAWQTVYTPNGTLKLSKPKDSLTWLCERQIR</sequence>
<dbReference type="InterPro" id="IPR025161">
    <property type="entry name" value="IS402-like_dom"/>
</dbReference>
<dbReference type="PANTHER" id="PTHR30007:SF0">
    <property type="entry name" value="TRANSPOSASE"/>
    <property type="match status" value="1"/>
</dbReference>
<protein>
    <recommendedName>
        <fullName evidence="1">Insertion element IS402-like domain-containing protein</fullName>
    </recommendedName>
</protein>
<evidence type="ECO:0000259" key="1">
    <source>
        <dbReference type="Pfam" id="PF13340"/>
    </source>
</evidence>
<dbReference type="AlphaFoldDB" id="A0AB37U9U6"/>
<dbReference type="PANTHER" id="PTHR30007">
    <property type="entry name" value="PHP DOMAIN PROTEIN"/>
    <property type="match status" value="1"/>
</dbReference>
<proteinExistence type="predicted"/>
<reference evidence="2 3" key="1">
    <citation type="journal article" date="2019" name="Genome Biol. Evol.">
        <title>Day and night: Metabolic profiles and evolutionary relationships of six axenic non-marine cyanobacteria.</title>
        <authorList>
            <person name="Will S.E."/>
            <person name="Henke P."/>
            <person name="Boedeker C."/>
            <person name="Huang S."/>
            <person name="Brinkmann H."/>
            <person name="Rohde M."/>
            <person name="Jarek M."/>
            <person name="Friedl T."/>
            <person name="Seufert S."/>
            <person name="Schumacher M."/>
            <person name="Overmann J."/>
            <person name="Neumann-Schaal M."/>
            <person name="Petersen J."/>
        </authorList>
    </citation>
    <scope>NUCLEOTIDE SEQUENCE [LARGE SCALE GENOMIC DNA]</scope>
    <source>
        <strain evidence="2 3">SAG 39.79</strain>
    </source>
</reference>
<feature type="domain" description="Insertion element IS402-like" evidence="1">
    <location>
        <begin position="9"/>
        <end position="67"/>
    </location>
</feature>
<dbReference type="Proteomes" id="UP000282574">
    <property type="component" value="Unassembled WGS sequence"/>
</dbReference>
<keyword evidence="3" id="KW-1185">Reference proteome</keyword>
<evidence type="ECO:0000313" key="2">
    <source>
        <dbReference type="EMBL" id="RUT02006.1"/>
    </source>
</evidence>
<dbReference type="EMBL" id="RSCK01000115">
    <property type="protein sequence ID" value="RUT02006.1"/>
    <property type="molecule type" value="Genomic_DNA"/>
</dbReference>
<dbReference type="Pfam" id="PF13340">
    <property type="entry name" value="DUF4096"/>
    <property type="match status" value="1"/>
</dbReference>
<organism evidence="2 3">
    <name type="scientific">Chroococcidiopsis cubana SAG 39.79</name>
    <dbReference type="NCBI Taxonomy" id="388085"/>
    <lineage>
        <taxon>Bacteria</taxon>
        <taxon>Bacillati</taxon>
        <taxon>Cyanobacteriota</taxon>
        <taxon>Cyanophyceae</taxon>
        <taxon>Chroococcidiopsidales</taxon>
        <taxon>Chroococcidiopsidaceae</taxon>
        <taxon>Chroococcidiopsis</taxon>
    </lineage>
</organism>
<comment type="caution">
    <text evidence="2">The sequence shown here is derived from an EMBL/GenBank/DDBJ whole genome shotgun (WGS) entry which is preliminary data.</text>
</comment>